<accession>A0ABX5YR54</accession>
<evidence type="ECO:0008006" key="3">
    <source>
        <dbReference type="Google" id="ProtNLM"/>
    </source>
</evidence>
<dbReference type="RefSeq" id="WP_002646742.1">
    <property type="nucleotide sequence ID" value="NZ_CP042910.1"/>
</dbReference>
<evidence type="ECO:0000313" key="2">
    <source>
        <dbReference type="Proteomes" id="UP000322887"/>
    </source>
</evidence>
<dbReference type="GeneID" id="98648594"/>
<proteinExistence type="predicted"/>
<dbReference type="Proteomes" id="UP000322887">
    <property type="component" value="Chromosome"/>
</dbReference>
<keyword evidence="2" id="KW-1185">Reference proteome</keyword>
<organism evidence="1 2">
    <name type="scientific">Gimesia maris</name>
    <dbReference type="NCBI Taxonomy" id="122"/>
    <lineage>
        <taxon>Bacteria</taxon>
        <taxon>Pseudomonadati</taxon>
        <taxon>Planctomycetota</taxon>
        <taxon>Planctomycetia</taxon>
        <taxon>Planctomycetales</taxon>
        <taxon>Planctomycetaceae</taxon>
        <taxon>Gimesia</taxon>
    </lineage>
</organism>
<reference evidence="1 2" key="1">
    <citation type="submission" date="2019-08" db="EMBL/GenBank/DDBJ databases">
        <title>Deep-cultivation of Planctomycetes and their phenomic and genomic characterization uncovers novel biology.</title>
        <authorList>
            <person name="Wiegand S."/>
            <person name="Jogler M."/>
            <person name="Boedeker C."/>
            <person name="Pinto D."/>
            <person name="Vollmers J."/>
            <person name="Rivas-Marin E."/>
            <person name="Kohn T."/>
            <person name="Peeters S.H."/>
            <person name="Heuer A."/>
            <person name="Rast P."/>
            <person name="Oberbeckmann S."/>
            <person name="Bunk B."/>
            <person name="Jeske O."/>
            <person name="Meyerdierks A."/>
            <person name="Storesund J.E."/>
            <person name="Kallscheuer N."/>
            <person name="Luecker S."/>
            <person name="Lage O.M."/>
            <person name="Pohl T."/>
            <person name="Merkel B.J."/>
            <person name="Hornburger P."/>
            <person name="Mueller R.-W."/>
            <person name="Bruemmer F."/>
            <person name="Labrenz M."/>
            <person name="Spormann A.M."/>
            <person name="Op den Camp H."/>
            <person name="Overmann J."/>
            <person name="Amann R."/>
            <person name="Jetten M.S.M."/>
            <person name="Mascher T."/>
            <person name="Medema M.H."/>
            <person name="Devos D.P."/>
            <person name="Kaster A.-K."/>
            <person name="Ovreas L."/>
            <person name="Rohde M."/>
            <person name="Galperin M.Y."/>
            <person name="Jogler C."/>
        </authorList>
    </citation>
    <scope>NUCLEOTIDE SEQUENCE [LARGE SCALE GENOMIC DNA]</scope>
    <source>
        <strain evidence="1 2">DSM 8797</strain>
    </source>
</reference>
<evidence type="ECO:0000313" key="1">
    <source>
        <dbReference type="EMBL" id="QEG18226.1"/>
    </source>
</evidence>
<dbReference type="InterPro" id="IPR019660">
    <property type="entry name" value="Put_sensory_transdc_reg_YbjN"/>
</dbReference>
<gene>
    <name evidence="1" type="ORF">GmarT_41120</name>
</gene>
<name>A0ABX5YR54_9PLAN</name>
<dbReference type="Pfam" id="PF10722">
    <property type="entry name" value="YbjN"/>
    <property type="match status" value="1"/>
</dbReference>
<protein>
    <recommendedName>
        <fullName evidence="3">YbjN domain-containing protein</fullName>
    </recommendedName>
</protein>
<sequence>MSRNFHNIVSFLESHDLKYDAIPDKSVILLNITGKQATYQMLIKVEDGRHVQVFGVSPISVPEGARSDIAVAIAAANYGLIIGKFELDMSDGEVRFHVALPFDGELPGHDVLSRVVLTPIAMLDKYMPAFLAVIYGNEVPAEAVACVEASGA</sequence>
<dbReference type="EMBL" id="CP042910">
    <property type="protein sequence ID" value="QEG18226.1"/>
    <property type="molecule type" value="Genomic_DNA"/>
</dbReference>